<accession>A0A4R8FY84</accession>
<organism evidence="1 2">
    <name type="scientific">Modicisalibacter xianhensis</name>
    <dbReference type="NCBI Taxonomy" id="442341"/>
    <lineage>
        <taxon>Bacteria</taxon>
        <taxon>Pseudomonadati</taxon>
        <taxon>Pseudomonadota</taxon>
        <taxon>Gammaproteobacteria</taxon>
        <taxon>Oceanospirillales</taxon>
        <taxon>Halomonadaceae</taxon>
        <taxon>Modicisalibacter</taxon>
    </lineage>
</organism>
<dbReference type="Proteomes" id="UP000294489">
    <property type="component" value="Unassembled WGS sequence"/>
</dbReference>
<evidence type="ECO:0000313" key="1">
    <source>
        <dbReference type="EMBL" id="TDX29100.1"/>
    </source>
</evidence>
<proteinExistence type="predicted"/>
<dbReference type="OrthoDB" id="8433085at2"/>
<reference evidence="1 2" key="1">
    <citation type="submission" date="2019-03" db="EMBL/GenBank/DDBJ databases">
        <title>Freshwater and sediment microbial communities from various areas in North America, analyzing microbe dynamics in response to fracking.</title>
        <authorList>
            <person name="Lamendella R."/>
        </authorList>
    </citation>
    <scope>NUCLEOTIDE SEQUENCE [LARGE SCALE GENOMIC DNA]</scope>
    <source>
        <strain evidence="1 2">6_TX</strain>
    </source>
</reference>
<gene>
    <name evidence="1" type="ORF">DFO67_108144</name>
</gene>
<dbReference type="RefSeq" id="WP_134017943.1">
    <property type="nucleotide sequence ID" value="NZ_SOEC01000008.1"/>
</dbReference>
<sequence length="492" mass="52760">MSRSAYIRLGGGLDLVTPPDQLAPGAALSCINYECPVTGGYRRIDGYAQLGPVVPGEGPLLGVVTFNDVVYAVRKDVGANTATLYRLDTANSAWVTVGTAGGLNNGRHEFVEGNAYATEAGRCLYGVGGGRPFEIDLNGTFTSLTAAPSGAKFIALHSEHLFLGFEAGSLQHSNIGDPTTWDASTGGAGEIGVGQRLAGLVPGTGGVLHVLCRDSIQTLYGTSSADWQLKVTVPNSGARPYSGQSLITPNFVAERGITSLAAVQEFGDFQPLYPGRLIEPIFTGDGLANRVVASGVSKGKAQYRLWFDNRTGVYMSRAGITTVKYPTQVAVAHSGELLDGTEHLLVGDDQGVVYRLDNGATTFNGTPIEAFLTLAFTDLGQPSMRKRFRRAFWDIRSGTDAQISVQPDYDYGRNETARPRREFLDYMLGGGLWGVDNWNEFVWSVPHLGQEPMNVAGTGTSINFAIYSKSAGSAHELLGYDLHFDLRRQRRG</sequence>
<dbReference type="EMBL" id="SOEC01000008">
    <property type="protein sequence ID" value="TDX29100.1"/>
    <property type="molecule type" value="Genomic_DNA"/>
</dbReference>
<evidence type="ECO:0000313" key="2">
    <source>
        <dbReference type="Proteomes" id="UP000294489"/>
    </source>
</evidence>
<name>A0A4R8FY84_9GAMM</name>
<dbReference type="AlphaFoldDB" id="A0A4R8FY84"/>
<protein>
    <submittedName>
        <fullName evidence="1">Uncharacterized protein</fullName>
    </submittedName>
</protein>
<comment type="caution">
    <text evidence="1">The sequence shown here is derived from an EMBL/GenBank/DDBJ whole genome shotgun (WGS) entry which is preliminary data.</text>
</comment>